<proteinExistence type="predicted"/>
<feature type="domain" description="DUF4183" evidence="1">
    <location>
        <begin position="940"/>
        <end position="1004"/>
    </location>
</feature>
<dbReference type="STRING" id="350688.Clos_0608"/>
<dbReference type="KEGG" id="aoe:Clos_0608"/>
<evidence type="ECO:0000313" key="3">
    <source>
        <dbReference type="Proteomes" id="UP000000269"/>
    </source>
</evidence>
<reference evidence="3" key="1">
    <citation type="submission" date="2007-10" db="EMBL/GenBank/DDBJ databases">
        <title>Complete genome of Alkaliphilus oremlandii OhILAs.</title>
        <authorList>
            <person name="Copeland A."/>
            <person name="Lucas S."/>
            <person name="Lapidus A."/>
            <person name="Barry K."/>
            <person name="Detter J.C."/>
            <person name="Glavina del Rio T."/>
            <person name="Hammon N."/>
            <person name="Israni S."/>
            <person name="Dalin E."/>
            <person name="Tice H."/>
            <person name="Pitluck S."/>
            <person name="Chain P."/>
            <person name="Malfatti S."/>
            <person name="Shin M."/>
            <person name="Vergez L."/>
            <person name="Schmutz J."/>
            <person name="Larimer F."/>
            <person name="Land M."/>
            <person name="Hauser L."/>
            <person name="Kyrpides N."/>
            <person name="Mikhailova N."/>
            <person name="Stolz J.F."/>
            <person name="Dawson A."/>
            <person name="Fisher E."/>
            <person name="Crable B."/>
            <person name="Perera E."/>
            <person name="Lisak J."/>
            <person name="Ranganathan M."/>
            <person name="Basu P."/>
            <person name="Richardson P."/>
        </authorList>
    </citation>
    <scope>NUCLEOTIDE SEQUENCE [LARGE SCALE GENOMIC DNA]</scope>
    <source>
        <strain evidence="3">OhILAs</strain>
    </source>
</reference>
<dbReference type="Proteomes" id="UP000000269">
    <property type="component" value="Chromosome"/>
</dbReference>
<dbReference type="InterPro" id="IPR025237">
    <property type="entry name" value="DUF4183"/>
</dbReference>
<dbReference type="RefSeq" id="WP_012158482.1">
    <property type="nucleotide sequence ID" value="NC_009922.1"/>
</dbReference>
<feature type="domain" description="DUF4183" evidence="1">
    <location>
        <begin position="12"/>
        <end position="84"/>
    </location>
</feature>
<gene>
    <name evidence="2" type="ordered locus">Clos_0608</name>
</gene>
<dbReference type="EMBL" id="CP000853">
    <property type="protein sequence ID" value="ABW18168.1"/>
    <property type="molecule type" value="Genomic_DNA"/>
</dbReference>
<protein>
    <recommendedName>
        <fullName evidence="1">DUF4183 domain-containing protein</fullName>
    </recommendedName>
</protein>
<sequence>MFHLNANVYQYNARSDGIRKIYTNDDELKEYGNRGILDPASVSYFNLFINGVLQPKVNYEIQKGHLLLKTEDVPLKGTSLILSFVTLKNRTSSKLNYATAEGLLPSGNISIGPVADMDIVIQDNVASYLRLEKNIIQGPDSILTGQIATWELMITVKNISTTQIRNLHVTDHMLLDSILGIESRAVSQGNIRIEDHRIHWDMDFILPGDSVTASFQVEGCFTASGIRCISSGTATGHGSFGAVTTDIVPSPFITVGKGLFINKIITSGPTKVSIGENNRWRVELSLWNHSHCTISNILITDSLWVDALKDIRVIGASLGNATLQGNKLLWHMDVLEEFQNAILVVDIIGSFESEGIKNLNTASGVGNIGMSTILTNTAQDFQILVLPALKPQKKALLVKCFIYNESLAVFTGQSKKWHFVLQISNPTDHIVQNIMVTDTILFDELHQISAGHIPLGHAAISHNTILWTIEKLLPGTTLRATFEAEGSFNTTGLRSLNRAIATATALDSCIISNIASGPSIQIFDPVQDLQSICILADKVFSQCRQKRCLENITIAMDNNYFRQIRFQPGIIVENTLKITELENRPNLKRVRFQVKIPFGVVTSNGVIQGFLPTIAEDILMFIPESRDEFSYRIVVDTSTKLLEVPLQVNSQLKFSVGVSMMIKVVGKVPLLIPSYALSLESFACEDFGGNSIRDDFKLRDFPQLYPLQNVFSPSDSSKKSKEKNPCPHLFGDLGIEKYIVAGPLEVEEHHIYTWKIEIHVENTGYGFVHDVVMTDHFLLDPLLDFKILSTTQGTLSRESNNEIRWDIGTLDSNTTAVMVAEVRGAFYGKNVEQIFAENHHYNTISDGVKKAFTDDDELIHYGDGGIPNPEDVSFFNLFINGVLQPKTNYRVSPGLLTLTTVEPPLKGVFIVLEYLIIRDGNHQLLKGDLAQYNAISNEGHIYTNEDELRLYGCTGILDPAKTSYHHLFVNSVMQPPINYIIESGILILKTENAPIGGAPISIQFISIRR</sequence>
<feature type="domain" description="DUF4183" evidence="1">
    <location>
        <begin position="842"/>
        <end position="914"/>
    </location>
</feature>
<name>A8MM01_ALKOO</name>
<evidence type="ECO:0000259" key="1">
    <source>
        <dbReference type="Pfam" id="PF13799"/>
    </source>
</evidence>
<dbReference type="HOGENOM" id="CLU_291139_0_0_9"/>
<dbReference type="eggNOG" id="COG3391">
    <property type="taxonomic scope" value="Bacteria"/>
</dbReference>
<dbReference type="Pfam" id="PF13799">
    <property type="entry name" value="DUF4183"/>
    <property type="match status" value="3"/>
</dbReference>
<keyword evidence="3" id="KW-1185">Reference proteome</keyword>
<dbReference type="AlphaFoldDB" id="A8MM01"/>
<organism evidence="2 3">
    <name type="scientific">Alkaliphilus oremlandii (strain OhILAs)</name>
    <name type="common">Clostridium oremlandii (strain OhILAs)</name>
    <dbReference type="NCBI Taxonomy" id="350688"/>
    <lineage>
        <taxon>Bacteria</taxon>
        <taxon>Bacillati</taxon>
        <taxon>Bacillota</taxon>
        <taxon>Clostridia</taxon>
        <taxon>Peptostreptococcales</taxon>
        <taxon>Natronincolaceae</taxon>
        <taxon>Alkaliphilus</taxon>
    </lineage>
</organism>
<accession>A8MM01</accession>
<evidence type="ECO:0000313" key="2">
    <source>
        <dbReference type="EMBL" id="ABW18168.1"/>
    </source>
</evidence>
<dbReference type="OrthoDB" id="1708226at2"/>